<dbReference type="InterPro" id="IPR025931">
    <property type="entry name" value="TaqI_C"/>
</dbReference>
<dbReference type="AlphaFoldDB" id="I9R293"/>
<evidence type="ECO:0000313" key="6">
    <source>
        <dbReference type="EMBL" id="EIY36416.1"/>
    </source>
</evidence>
<organism evidence="6 7">
    <name type="scientific">Phocaeicola dorei CL03T12C01</name>
    <dbReference type="NCBI Taxonomy" id="997877"/>
    <lineage>
        <taxon>Bacteria</taxon>
        <taxon>Pseudomonadati</taxon>
        <taxon>Bacteroidota</taxon>
        <taxon>Bacteroidia</taxon>
        <taxon>Bacteroidales</taxon>
        <taxon>Bacteroidaceae</taxon>
        <taxon>Phocaeicola</taxon>
    </lineage>
</organism>
<gene>
    <name evidence="6" type="ORF">HMPREF1065_02886</name>
</gene>
<dbReference type="PATRIC" id="fig|997877.3.peg.3039"/>
<protein>
    <recommendedName>
        <fullName evidence="1">site-specific DNA-methyltransferase (adenine-specific)</fullName>
        <ecNumber evidence="1">2.1.1.72</ecNumber>
    </recommendedName>
</protein>
<evidence type="ECO:0000256" key="3">
    <source>
        <dbReference type="ARBA" id="ARBA00022679"/>
    </source>
</evidence>
<dbReference type="PANTHER" id="PTHR33841:SF1">
    <property type="entry name" value="DNA METHYLTRANSFERASE A"/>
    <property type="match status" value="1"/>
</dbReference>
<evidence type="ECO:0000313" key="7">
    <source>
        <dbReference type="Proteomes" id="UP000004019"/>
    </source>
</evidence>
<comment type="catalytic activity">
    <reaction evidence="4">
        <text>a 2'-deoxyadenosine in DNA + S-adenosyl-L-methionine = an N(6)-methyl-2'-deoxyadenosine in DNA + S-adenosyl-L-homocysteine + H(+)</text>
        <dbReference type="Rhea" id="RHEA:15197"/>
        <dbReference type="Rhea" id="RHEA-COMP:12418"/>
        <dbReference type="Rhea" id="RHEA-COMP:12419"/>
        <dbReference type="ChEBI" id="CHEBI:15378"/>
        <dbReference type="ChEBI" id="CHEBI:57856"/>
        <dbReference type="ChEBI" id="CHEBI:59789"/>
        <dbReference type="ChEBI" id="CHEBI:90615"/>
        <dbReference type="ChEBI" id="CHEBI:90616"/>
        <dbReference type="EC" id="2.1.1.72"/>
    </reaction>
</comment>
<dbReference type="GO" id="GO:0032259">
    <property type="term" value="P:methylation"/>
    <property type="evidence" value="ECO:0007669"/>
    <property type="project" value="UniProtKB-KW"/>
</dbReference>
<reference evidence="6 7" key="1">
    <citation type="submission" date="2012-02" db="EMBL/GenBank/DDBJ databases">
        <title>The Genome Sequence of Bacteroides dorei CL03T12C01.</title>
        <authorList>
            <consortium name="The Broad Institute Genome Sequencing Platform"/>
            <person name="Earl A."/>
            <person name="Ward D."/>
            <person name="Feldgarden M."/>
            <person name="Gevers D."/>
            <person name="Zitomersky N.L."/>
            <person name="Coyne M.J."/>
            <person name="Comstock L.E."/>
            <person name="Young S.K."/>
            <person name="Zeng Q."/>
            <person name="Gargeya S."/>
            <person name="Fitzgerald M."/>
            <person name="Haas B."/>
            <person name="Abouelleil A."/>
            <person name="Alvarado L."/>
            <person name="Arachchi H.M."/>
            <person name="Berlin A."/>
            <person name="Chapman S.B."/>
            <person name="Gearin G."/>
            <person name="Goldberg J."/>
            <person name="Griggs A."/>
            <person name="Gujja S."/>
            <person name="Hansen M."/>
            <person name="Heiman D."/>
            <person name="Howarth C."/>
            <person name="Larimer J."/>
            <person name="Lui A."/>
            <person name="MacDonald P.J.P."/>
            <person name="McCowen C."/>
            <person name="Montmayeur A."/>
            <person name="Murphy C."/>
            <person name="Neiman D."/>
            <person name="Pearson M."/>
            <person name="Priest M."/>
            <person name="Roberts A."/>
            <person name="Saif S."/>
            <person name="Shea T."/>
            <person name="Sisk P."/>
            <person name="Stolte C."/>
            <person name="Sykes S."/>
            <person name="Wortman J."/>
            <person name="Nusbaum C."/>
            <person name="Birren B."/>
        </authorList>
    </citation>
    <scope>NUCLEOTIDE SEQUENCE [LARGE SCALE GENOMIC DNA]</scope>
    <source>
        <strain evidence="6 7">CL03T12C01</strain>
    </source>
</reference>
<sequence length="364" mass="41822">MLHTETVEGTTLELLRRLQSESMLDSFCLAGEIALALYLGHRKSIDLDLFTPYPFDVLLLKDFLETKYGFRTDFLEKNTLKGSINGVKIDCITHAYERLGNPCMEDGIRLYALEDIVAMKLSAIADNDSRLKDFIDIAFLSTRLSFYSMLKCYEHKFPKSNVIRPILRGRDVCRYGYEWANLWIINTHNGIKGDLERIHIEDYPAIKQHLDKYWDKIEPRADQGDTAYNLRNCAYLDEFSKPKIVWGNLNTFGSYAIAPENMFINAPACMIVPGNTYLLAVLNSKIADYYLRTLGVVRNGGFFEYKPMFVEQIPIPKITTEKAKQIDNILSSSLSMEDKDVKIEEIIEGIYGLSREEITFLHNL</sequence>
<name>I9R293_9BACT</name>
<feature type="domain" description="TaqI-like C-terminal specificity" evidence="5">
    <location>
        <begin position="165"/>
        <end position="315"/>
    </location>
</feature>
<keyword evidence="3" id="KW-0808">Transferase</keyword>
<dbReference type="Proteomes" id="UP000004019">
    <property type="component" value="Unassembled WGS sequence"/>
</dbReference>
<accession>I9R293</accession>
<evidence type="ECO:0000256" key="1">
    <source>
        <dbReference type="ARBA" id="ARBA00011900"/>
    </source>
</evidence>
<dbReference type="PANTHER" id="PTHR33841">
    <property type="entry name" value="DNA METHYLTRANSFERASE YEEA-RELATED"/>
    <property type="match status" value="1"/>
</dbReference>
<dbReference type="EMBL" id="AGXI01000018">
    <property type="protein sequence ID" value="EIY36416.1"/>
    <property type="molecule type" value="Genomic_DNA"/>
</dbReference>
<proteinExistence type="predicted"/>
<comment type="caution">
    <text evidence="6">The sequence shown here is derived from an EMBL/GenBank/DDBJ whole genome shotgun (WGS) entry which is preliminary data.</text>
</comment>
<evidence type="ECO:0000259" key="5">
    <source>
        <dbReference type="Pfam" id="PF12950"/>
    </source>
</evidence>
<dbReference type="HOGENOM" id="CLU_760016_0_0_10"/>
<dbReference type="EC" id="2.1.1.72" evidence="1"/>
<dbReference type="GO" id="GO:0009007">
    <property type="term" value="F:site-specific DNA-methyltransferase (adenine-specific) activity"/>
    <property type="evidence" value="ECO:0007669"/>
    <property type="project" value="UniProtKB-EC"/>
</dbReference>
<dbReference type="Pfam" id="PF12950">
    <property type="entry name" value="TaqI_C"/>
    <property type="match status" value="1"/>
</dbReference>
<evidence type="ECO:0000256" key="4">
    <source>
        <dbReference type="ARBA" id="ARBA00047942"/>
    </source>
</evidence>
<keyword evidence="2" id="KW-0489">Methyltransferase</keyword>
<evidence type="ECO:0000256" key="2">
    <source>
        <dbReference type="ARBA" id="ARBA00022603"/>
    </source>
</evidence>
<dbReference type="InterPro" id="IPR050953">
    <property type="entry name" value="N4_N6_ade-DNA_methylase"/>
</dbReference>